<evidence type="ECO:0000313" key="1">
    <source>
        <dbReference type="EMBL" id="TQQ82718.1"/>
    </source>
</evidence>
<dbReference type="EMBL" id="RKLU01000002">
    <property type="protein sequence ID" value="TQQ82718.1"/>
    <property type="molecule type" value="Genomic_DNA"/>
</dbReference>
<accession>A0A8J8PCY9</accession>
<evidence type="ECO:0000313" key="2">
    <source>
        <dbReference type="Proteomes" id="UP000705823"/>
    </source>
</evidence>
<dbReference type="Proteomes" id="UP000705823">
    <property type="component" value="Unassembled WGS sequence"/>
</dbReference>
<organism evidence="1 2">
    <name type="scientific">Halonotius terrestris</name>
    <dbReference type="NCBI Taxonomy" id="2487750"/>
    <lineage>
        <taxon>Archaea</taxon>
        <taxon>Methanobacteriati</taxon>
        <taxon>Methanobacteriota</taxon>
        <taxon>Stenosarchaea group</taxon>
        <taxon>Halobacteria</taxon>
        <taxon>Halobacteriales</taxon>
        <taxon>Haloferacaceae</taxon>
        <taxon>Halonotius</taxon>
    </lineage>
</organism>
<comment type="caution">
    <text evidence="1">The sequence shown here is derived from an EMBL/GenBank/DDBJ whole genome shotgun (WGS) entry which is preliminary data.</text>
</comment>
<name>A0A8J8PCY9_9EURY</name>
<dbReference type="AlphaFoldDB" id="A0A8J8PCY9"/>
<keyword evidence="2" id="KW-1185">Reference proteome</keyword>
<proteinExistence type="predicted"/>
<dbReference type="RefSeq" id="WP_142978983.1">
    <property type="nucleotide sequence ID" value="NZ_RKLU01000002.1"/>
</dbReference>
<reference evidence="1" key="1">
    <citation type="submission" date="2019-02" db="EMBL/GenBank/DDBJ databases">
        <title>Halonotius sp. a new haloarchaeum isolated from saline soil.</title>
        <authorList>
            <person name="Duran-Viseras A."/>
            <person name="Sanchez-Porro C."/>
            <person name="Ventosa A."/>
        </authorList>
    </citation>
    <scope>NUCLEOTIDE SEQUENCE</scope>
    <source>
        <strain evidence="1">F15B</strain>
    </source>
</reference>
<gene>
    <name evidence="1" type="ORF">EGH24_04530</name>
</gene>
<sequence>MVDPSELEPGDTIVRTREQYGSGGGTREISRTVARITEEGVSVHPEGEKSESTTLSLEQVRNKWDLSEDQL</sequence>
<protein>
    <submittedName>
        <fullName evidence="1">Uncharacterized protein</fullName>
    </submittedName>
</protein>